<dbReference type="EMBL" id="LAZR01010677">
    <property type="protein sequence ID" value="KKM65713.1"/>
    <property type="molecule type" value="Genomic_DNA"/>
</dbReference>
<dbReference type="CDD" id="cd09881">
    <property type="entry name" value="PIN_VapC4-5_FitB-like"/>
    <property type="match status" value="1"/>
</dbReference>
<comment type="similarity">
    <text evidence="6">Belongs to the PINc/VapC protein family.</text>
</comment>
<protein>
    <recommendedName>
        <fullName evidence="7">PIN domain-containing protein</fullName>
    </recommendedName>
</protein>
<keyword evidence="2" id="KW-0540">Nuclease</keyword>
<evidence type="ECO:0000256" key="4">
    <source>
        <dbReference type="ARBA" id="ARBA00022801"/>
    </source>
</evidence>
<keyword evidence="5" id="KW-0460">Magnesium</keyword>
<evidence type="ECO:0000256" key="6">
    <source>
        <dbReference type="ARBA" id="ARBA00038093"/>
    </source>
</evidence>
<dbReference type="GO" id="GO:0016787">
    <property type="term" value="F:hydrolase activity"/>
    <property type="evidence" value="ECO:0007669"/>
    <property type="project" value="UniProtKB-KW"/>
</dbReference>
<evidence type="ECO:0000259" key="7">
    <source>
        <dbReference type="Pfam" id="PF01850"/>
    </source>
</evidence>
<dbReference type="GO" id="GO:0046872">
    <property type="term" value="F:metal ion binding"/>
    <property type="evidence" value="ECO:0007669"/>
    <property type="project" value="UniProtKB-KW"/>
</dbReference>
<dbReference type="Pfam" id="PF01850">
    <property type="entry name" value="PIN"/>
    <property type="match status" value="1"/>
</dbReference>
<evidence type="ECO:0000256" key="2">
    <source>
        <dbReference type="ARBA" id="ARBA00022722"/>
    </source>
</evidence>
<evidence type="ECO:0000313" key="8">
    <source>
        <dbReference type="EMBL" id="KKM65713.1"/>
    </source>
</evidence>
<keyword evidence="3" id="KW-0479">Metal-binding</keyword>
<dbReference type="SUPFAM" id="SSF88723">
    <property type="entry name" value="PIN domain-like"/>
    <property type="match status" value="1"/>
</dbReference>
<dbReference type="InterPro" id="IPR002716">
    <property type="entry name" value="PIN_dom"/>
</dbReference>
<proteinExistence type="inferred from homology"/>
<dbReference type="GO" id="GO:0004518">
    <property type="term" value="F:nuclease activity"/>
    <property type="evidence" value="ECO:0007669"/>
    <property type="project" value="UniProtKB-KW"/>
</dbReference>
<organism evidence="8">
    <name type="scientific">marine sediment metagenome</name>
    <dbReference type="NCBI Taxonomy" id="412755"/>
    <lineage>
        <taxon>unclassified sequences</taxon>
        <taxon>metagenomes</taxon>
        <taxon>ecological metagenomes</taxon>
    </lineage>
</organism>
<comment type="cofactor">
    <cofactor evidence="1">
        <name>Mg(2+)</name>
        <dbReference type="ChEBI" id="CHEBI:18420"/>
    </cofactor>
</comment>
<evidence type="ECO:0000256" key="3">
    <source>
        <dbReference type="ARBA" id="ARBA00022723"/>
    </source>
</evidence>
<sequence length="137" mass="15757">MEDLAICLDTDILIPFLRKDASIRKIIKEIEEKTQVATTSINFFELYYGAYKSETMEKNLSAVDKLSEQITIFDFDLDTSRLTGKILLELEKTGESIGLRDGMIGAVAILQKMPFFTRNHKHFKKLKRFGLELFVES</sequence>
<gene>
    <name evidence="8" type="ORF">LCGC14_1488550</name>
</gene>
<dbReference type="PANTHER" id="PTHR33653">
    <property type="entry name" value="RIBONUCLEASE VAPC2"/>
    <property type="match status" value="1"/>
</dbReference>
<dbReference type="InterPro" id="IPR029060">
    <property type="entry name" value="PIN-like_dom_sf"/>
</dbReference>
<dbReference type="InterPro" id="IPR050556">
    <property type="entry name" value="Type_II_TA_system_RNase"/>
</dbReference>
<reference evidence="8" key="1">
    <citation type="journal article" date="2015" name="Nature">
        <title>Complex archaea that bridge the gap between prokaryotes and eukaryotes.</title>
        <authorList>
            <person name="Spang A."/>
            <person name="Saw J.H."/>
            <person name="Jorgensen S.L."/>
            <person name="Zaremba-Niedzwiedzka K."/>
            <person name="Martijn J."/>
            <person name="Lind A.E."/>
            <person name="van Eijk R."/>
            <person name="Schleper C."/>
            <person name="Guy L."/>
            <person name="Ettema T.J."/>
        </authorList>
    </citation>
    <scope>NUCLEOTIDE SEQUENCE</scope>
</reference>
<dbReference type="AlphaFoldDB" id="A0A0F9J823"/>
<keyword evidence="4" id="KW-0378">Hydrolase</keyword>
<evidence type="ECO:0000256" key="5">
    <source>
        <dbReference type="ARBA" id="ARBA00022842"/>
    </source>
</evidence>
<accession>A0A0F9J823</accession>
<dbReference type="Gene3D" id="3.40.50.1010">
    <property type="entry name" value="5'-nuclease"/>
    <property type="match status" value="1"/>
</dbReference>
<evidence type="ECO:0000256" key="1">
    <source>
        <dbReference type="ARBA" id="ARBA00001946"/>
    </source>
</evidence>
<comment type="caution">
    <text evidence="8">The sequence shown here is derived from an EMBL/GenBank/DDBJ whole genome shotgun (WGS) entry which is preliminary data.</text>
</comment>
<name>A0A0F9J823_9ZZZZ</name>
<dbReference type="PANTHER" id="PTHR33653:SF1">
    <property type="entry name" value="RIBONUCLEASE VAPC2"/>
    <property type="match status" value="1"/>
</dbReference>
<feature type="domain" description="PIN" evidence="7">
    <location>
        <begin position="6"/>
        <end position="126"/>
    </location>
</feature>